<dbReference type="PROSITE" id="PS00936">
    <property type="entry name" value="RIBOSOMAL_L35"/>
    <property type="match status" value="1"/>
</dbReference>
<dbReference type="GO" id="GO:0003735">
    <property type="term" value="F:structural constituent of ribosome"/>
    <property type="evidence" value="ECO:0007669"/>
    <property type="project" value="InterPro"/>
</dbReference>
<dbReference type="PANTHER" id="PTHR33343:SF1">
    <property type="entry name" value="LARGE RIBOSOMAL SUBUNIT PROTEIN BL35M"/>
    <property type="match status" value="1"/>
</dbReference>
<dbReference type="InterPro" id="IPR001706">
    <property type="entry name" value="Ribosomal_bL35"/>
</dbReference>
<evidence type="ECO:0000256" key="3">
    <source>
        <dbReference type="ARBA" id="ARBA00023274"/>
    </source>
</evidence>
<name>A0A484H7J8_9ZZZZ</name>
<dbReference type="PANTHER" id="PTHR33343">
    <property type="entry name" value="54S RIBOSOMAL PROTEIN BL35M"/>
    <property type="match status" value="1"/>
</dbReference>
<dbReference type="GO" id="GO:0006412">
    <property type="term" value="P:translation"/>
    <property type="evidence" value="ECO:0007669"/>
    <property type="project" value="InterPro"/>
</dbReference>
<dbReference type="NCBIfam" id="TIGR00001">
    <property type="entry name" value="rpmI_bact"/>
    <property type="match status" value="1"/>
</dbReference>
<dbReference type="AlphaFoldDB" id="A0A484H7J8"/>
<organism evidence="4">
    <name type="scientific">invertebrate metagenome</name>
    <dbReference type="NCBI Taxonomy" id="1711999"/>
    <lineage>
        <taxon>unclassified sequences</taxon>
        <taxon>metagenomes</taxon>
        <taxon>organismal metagenomes</taxon>
    </lineage>
</organism>
<dbReference type="FunFam" id="4.10.410.60:FF:000001">
    <property type="entry name" value="50S ribosomal protein L35"/>
    <property type="match status" value="1"/>
</dbReference>
<proteinExistence type="inferred from homology"/>
<evidence type="ECO:0000256" key="1">
    <source>
        <dbReference type="ARBA" id="ARBA00006598"/>
    </source>
</evidence>
<comment type="similarity">
    <text evidence="1">Belongs to the bacterial ribosomal protein bL35 family.</text>
</comment>
<dbReference type="SUPFAM" id="SSF143034">
    <property type="entry name" value="L35p-like"/>
    <property type="match status" value="1"/>
</dbReference>
<dbReference type="InterPro" id="IPR018265">
    <property type="entry name" value="Ribosomal_bL35_CS"/>
</dbReference>
<dbReference type="EMBL" id="LR026963">
    <property type="protein sequence ID" value="VBB69580.1"/>
    <property type="molecule type" value="Genomic_DNA"/>
</dbReference>
<dbReference type="GO" id="GO:0022625">
    <property type="term" value="C:cytosolic large ribosomal subunit"/>
    <property type="evidence" value="ECO:0007669"/>
    <property type="project" value="TreeGrafter"/>
</dbReference>
<evidence type="ECO:0000256" key="2">
    <source>
        <dbReference type="ARBA" id="ARBA00022980"/>
    </source>
</evidence>
<sequence length="72" mass="8378">MKTEPSQMPKLKTKSAVKKRFKLTASGKIKGNVAYKRHNLRKRPQKMKRQARGTFILARGDRTLVKKYMPYG</sequence>
<dbReference type="InterPro" id="IPR037229">
    <property type="entry name" value="Ribosomal_bL35_sf"/>
</dbReference>
<keyword evidence="2 4" id="KW-0689">Ribosomal protein</keyword>
<accession>A0A484H7J8</accession>
<dbReference type="HAMAP" id="MF_00514">
    <property type="entry name" value="Ribosomal_bL35"/>
    <property type="match status" value="1"/>
</dbReference>
<keyword evidence="3" id="KW-0687">Ribonucleoprotein</keyword>
<dbReference type="InterPro" id="IPR021137">
    <property type="entry name" value="Ribosomal_bL35-like"/>
</dbReference>
<evidence type="ECO:0000313" key="4">
    <source>
        <dbReference type="EMBL" id="VBB69580.1"/>
    </source>
</evidence>
<reference evidence="4" key="1">
    <citation type="submission" date="2018-10" db="EMBL/GenBank/DDBJ databases">
        <authorList>
            <person name="Gruber-Vodicka H."/>
            <person name="Jaeckle O."/>
        </authorList>
    </citation>
    <scope>NUCLEOTIDE SEQUENCE</scope>
</reference>
<dbReference type="Gene3D" id="4.10.410.60">
    <property type="match status" value="1"/>
</dbReference>
<gene>
    <name evidence="4" type="ORF">RIEGSTA812A_PEG_1053</name>
</gene>
<dbReference type="Pfam" id="PF01632">
    <property type="entry name" value="Ribosomal_L35p"/>
    <property type="match status" value="1"/>
</dbReference>
<protein>
    <submittedName>
        <fullName evidence="4">LSU ribosomal protein L35p</fullName>
    </submittedName>
</protein>
<dbReference type="PRINTS" id="PR00064">
    <property type="entry name" value="RIBOSOMALL35"/>
</dbReference>